<protein>
    <recommendedName>
        <fullName evidence="3">Cyclin N-terminal domain-containing protein</fullName>
    </recommendedName>
</protein>
<organism evidence="1 2">
    <name type="scientific">Cudoniella acicularis</name>
    <dbReference type="NCBI Taxonomy" id="354080"/>
    <lineage>
        <taxon>Eukaryota</taxon>
        <taxon>Fungi</taxon>
        <taxon>Dikarya</taxon>
        <taxon>Ascomycota</taxon>
        <taxon>Pezizomycotina</taxon>
        <taxon>Leotiomycetes</taxon>
        <taxon>Helotiales</taxon>
        <taxon>Tricladiaceae</taxon>
        <taxon>Cudoniella</taxon>
    </lineage>
</organism>
<sequence length="342" mass="37749">MHESMTPPMASRSRSSSSASFDESYFESYFSKTYVPLSNLPTPPLSSHSNPSSRQRSPENFLSVGEVLDPNLLGPATHLTNLIPSSTSLTSASVPLVHVMLMRANLPLETVALAVCILDSLNSRFALSWRQGCPLITPRPLVWFGQSEEREQKQHIDSIHPELIVLAAVILAVKFLDDGYQATKECASDWGKGLWSCSQINFTQRCILENLGYRLLPLWEESIIIEALEDMKRAGRQNSPELRSDDDWDTDTCFGSFGCGVDGRGQAMSDGRAVLGIGEQVTPAETPAENIRGTKDLALETKNAFQQESGSAGVQSRPFLLPSRVKDSEEPFPVYDDPWLVE</sequence>
<dbReference type="SUPFAM" id="SSF47954">
    <property type="entry name" value="Cyclin-like"/>
    <property type="match status" value="1"/>
</dbReference>
<comment type="caution">
    <text evidence="1">The sequence shown here is derived from an EMBL/GenBank/DDBJ whole genome shotgun (WGS) entry which is preliminary data.</text>
</comment>
<proteinExistence type="predicted"/>
<dbReference type="AlphaFoldDB" id="A0A8H4RVY1"/>
<reference evidence="1 2" key="1">
    <citation type="submission" date="2020-03" db="EMBL/GenBank/DDBJ databases">
        <title>Draft Genome Sequence of Cudoniella acicularis.</title>
        <authorList>
            <person name="Buettner E."/>
            <person name="Kellner H."/>
        </authorList>
    </citation>
    <scope>NUCLEOTIDE SEQUENCE [LARGE SCALE GENOMIC DNA]</scope>
    <source>
        <strain evidence="1 2">DSM 108380</strain>
    </source>
</reference>
<dbReference type="InterPro" id="IPR036915">
    <property type="entry name" value="Cyclin-like_sf"/>
</dbReference>
<dbReference type="OrthoDB" id="3877279at2759"/>
<name>A0A8H4RVY1_9HELO</name>
<evidence type="ECO:0000313" key="1">
    <source>
        <dbReference type="EMBL" id="KAF4636578.1"/>
    </source>
</evidence>
<accession>A0A8H4RVY1</accession>
<keyword evidence="2" id="KW-1185">Reference proteome</keyword>
<dbReference type="Proteomes" id="UP000566819">
    <property type="component" value="Unassembled WGS sequence"/>
</dbReference>
<gene>
    <name evidence="1" type="ORF">G7Y89_g1505</name>
</gene>
<dbReference type="EMBL" id="JAAMPI010000059">
    <property type="protein sequence ID" value="KAF4636578.1"/>
    <property type="molecule type" value="Genomic_DNA"/>
</dbReference>
<evidence type="ECO:0008006" key="3">
    <source>
        <dbReference type="Google" id="ProtNLM"/>
    </source>
</evidence>
<evidence type="ECO:0000313" key="2">
    <source>
        <dbReference type="Proteomes" id="UP000566819"/>
    </source>
</evidence>